<dbReference type="HAMAP" id="MF_00651">
    <property type="entry name" value="Nuclease_YqgF"/>
    <property type="match status" value="1"/>
</dbReference>
<dbReference type="EC" id="3.1.-.-" evidence="5"/>
<organism evidence="7 8">
    <name type="scientific">Vulcanimicrobium alpinum</name>
    <dbReference type="NCBI Taxonomy" id="3016050"/>
    <lineage>
        <taxon>Bacteria</taxon>
        <taxon>Bacillati</taxon>
        <taxon>Vulcanimicrobiota</taxon>
        <taxon>Vulcanimicrobiia</taxon>
        <taxon>Vulcanimicrobiales</taxon>
        <taxon>Vulcanimicrobiaceae</taxon>
        <taxon>Vulcanimicrobium</taxon>
    </lineage>
</organism>
<evidence type="ECO:0000256" key="5">
    <source>
        <dbReference type="HAMAP-Rule" id="MF_00651"/>
    </source>
</evidence>
<dbReference type="PANTHER" id="PTHR33317">
    <property type="entry name" value="POLYNUCLEOTIDYL TRANSFERASE, RIBONUCLEASE H-LIKE SUPERFAMILY PROTEIN"/>
    <property type="match status" value="1"/>
</dbReference>
<dbReference type="GO" id="GO:0005829">
    <property type="term" value="C:cytosol"/>
    <property type="evidence" value="ECO:0007669"/>
    <property type="project" value="TreeGrafter"/>
</dbReference>
<gene>
    <name evidence="7" type="ORF">WPS_16380</name>
</gene>
<dbReference type="InterPro" id="IPR037027">
    <property type="entry name" value="YqgF/RNaseH-like_dom_sf"/>
</dbReference>
<dbReference type="SUPFAM" id="SSF53098">
    <property type="entry name" value="Ribonuclease H-like"/>
    <property type="match status" value="1"/>
</dbReference>
<comment type="subcellular location">
    <subcellularLocation>
        <location evidence="5">Cytoplasm</location>
    </subcellularLocation>
</comment>
<keyword evidence="2 5" id="KW-0690">Ribosome biogenesis</keyword>
<evidence type="ECO:0000259" key="6">
    <source>
        <dbReference type="SMART" id="SM00732"/>
    </source>
</evidence>
<dbReference type="AlphaFoldDB" id="A0AAN1XVV3"/>
<keyword evidence="8" id="KW-1185">Reference proteome</keyword>
<dbReference type="EMBL" id="AP025523">
    <property type="protein sequence ID" value="BDE06362.1"/>
    <property type="molecule type" value="Genomic_DNA"/>
</dbReference>
<proteinExistence type="inferred from homology"/>
<dbReference type="NCBIfam" id="TIGR00250">
    <property type="entry name" value="RNAse_H_YqgF"/>
    <property type="match status" value="1"/>
</dbReference>
<dbReference type="CDD" id="cd16964">
    <property type="entry name" value="YqgF"/>
    <property type="match status" value="1"/>
</dbReference>
<evidence type="ECO:0000256" key="4">
    <source>
        <dbReference type="ARBA" id="ARBA00022801"/>
    </source>
</evidence>
<dbReference type="PANTHER" id="PTHR33317:SF4">
    <property type="entry name" value="POLYNUCLEOTIDYL TRANSFERASE, RIBONUCLEASE H-LIKE SUPERFAMILY PROTEIN"/>
    <property type="match status" value="1"/>
</dbReference>
<dbReference type="Gene3D" id="3.30.420.140">
    <property type="entry name" value="YqgF/RNase H-like domain"/>
    <property type="match status" value="1"/>
</dbReference>
<dbReference type="InterPro" id="IPR005227">
    <property type="entry name" value="YqgF"/>
</dbReference>
<sequence>MSGGTEHPVLALDVGERRIGVAVGEGGFAFPHSTLERTNVRDDVAAIVAIARERSAGTIVVGDPLTLTGTRALASEKIDAFVAHLARAYDGTIERIDERLTTAAAQKVLIGADVSRAKRKKVVDQLAAVGILETWLARRRR</sequence>
<evidence type="ECO:0000256" key="1">
    <source>
        <dbReference type="ARBA" id="ARBA00022490"/>
    </source>
</evidence>
<accession>A0AAN1XVV3</accession>
<dbReference type="Pfam" id="PF03652">
    <property type="entry name" value="RuvX"/>
    <property type="match status" value="1"/>
</dbReference>
<dbReference type="Proteomes" id="UP001317532">
    <property type="component" value="Chromosome"/>
</dbReference>
<dbReference type="InterPro" id="IPR012337">
    <property type="entry name" value="RNaseH-like_sf"/>
</dbReference>
<dbReference type="GO" id="GO:0000967">
    <property type="term" value="P:rRNA 5'-end processing"/>
    <property type="evidence" value="ECO:0007669"/>
    <property type="project" value="UniProtKB-UniRule"/>
</dbReference>
<reference evidence="7 8" key="1">
    <citation type="journal article" date="2022" name="ISME Commun">
        <title>Vulcanimicrobium alpinus gen. nov. sp. nov., the first cultivated representative of the candidate phylum 'Eremiobacterota', is a metabolically versatile aerobic anoxygenic phototroph.</title>
        <authorList>
            <person name="Yabe S."/>
            <person name="Muto K."/>
            <person name="Abe K."/>
            <person name="Yokota A."/>
            <person name="Staudigel H."/>
            <person name="Tebo B.M."/>
        </authorList>
    </citation>
    <scope>NUCLEOTIDE SEQUENCE [LARGE SCALE GENOMIC DNA]</scope>
    <source>
        <strain evidence="7 8">WC8-2</strain>
    </source>
</reference>
<dbReference type="KEGG" id="vab:WPS_16380"/>
<evidence type="ECO:0000256" key="2">
    <source>
        <dbReference type="ARBA" id="ARBA00022517"/>
    </source>
</evidence>
<dbReference type="SMART" id="SM00732">
    <property type="entry name" value="YqgFc"/>
    <property type="match status" value="1"/>
</dbReference>
<dbReference type="GO" id="GO:0016788">
    <property type="term" value="F:hydrolase activity, acting on ester bonds"/>
    <property type="evidence" value="ECO:0007669"/>
    <property type="project" value="UniProtKB-UniRule"/>
</dbReference>
<keyword evidence="1 5" id="KW-0963">Cytoplasm</keyword>
<comment type="similarity">
    <text evidence="5">Belongs to the YqgF HJR family.</text>
</comment>
<keyword evidence="4 5" id="KW-0378">Hydrolase</keyword>
<dbReference type="InterPro" id="IPR006641">
    <property type="entry name" value="YqgF/RNaseH-like_dom"/>
</dbReference>
<name>A0AAN1XVV3_UNVUL</name>
<feature type="domain" description="YqgF/RNase H-like" evidence="6">
    <location>
        <begin position="7"/>
        <end position="105"/>
    </location>
</feature>
<evidence type="ECO:0000313" key="7">
    <source>
        <dbReference type="EMBL" id="BDE06362.1"/>
    </source>
</evidence>
<keyword evidence="3 5" id="KW-0540">Nuclease</keyword>
<protein>
    <recommendedName>
        <fullName evidence="5">Putative pre-16S rRNA nuclease</fullName>
        <ecNumber evidence="5">3.1.-.-</ecNumber>
    </recommendedName>
</protein>
<evidence type="ECO:0000256" key="3">
    <source>
        <dbReference type="ARBA" id="ARBA00022722"/>
    </source>
</evidence>
<comment type="function">
    <text evidence="5">Could be a nuclease involved in processing of the 5'-end of pre-16S rRNA.</text>
</comment>
<evidence type="ECO:0000313" key="8">
    <source>
        <dbReference type="Proteomes" id="UP001317532"/>
    </source>
</evidence>
<dbReference type="GO" id="GO:0004518">
    <property type="term" value="F:nuclease activity"/>
    <property type="evidence" value="ECO:0007669"/>
    <property type="project" value="UniProtKB-KW"/>
</dbReference>
<dbReference type="RefSeq" id="WP_317997327.1">
    <property type="nucleotide sequence ID" value="NZ_AP025523.1"/>
</dbReference>